<dbReference type="PROSITE" id="PS50112">
    <property type="entry name" value="PAS"/>
    <property type="match status" value="1"/>
</dbReference>
<dbReference type="EC" id="2.7.7.65" evidence="1"/>
<organism evidence="5 6">
    <name type="scientific">Herbaspirillum rhizosphaerae</name>
    <dbReference type="NCBI Taxonomy" id="346179"/>
    <lineage>
        <taxon>Bacteria</taxon>
        <taxon>Pseudomonadati</taxon>
        <taxon>Pseudomonadota</taxon>
        <taxon>Betaproteobacteria</taxon>
        <taxon>Burkholderiales</taxon>
        <taxon>Oxalobacteraceae</taxon>
        <taxon>Herbaspirillum</taxon>
    </lineage>
</organism>
<accession>A0ABW8ZEB8</accession>
<dbReference type="PANTHER" id="PTHR45138">
    <property type="entry name" value="REGULATORY COMPONENTS OF SENSORY TRANSDUCTION SYSTEM"/>
    <property type="match status" value="1"/>
</dbReference>
<dbReference type="PANTHER" id="PTHR45138:SF9">
    <property type="entry name" value="DIGUANYLATE CYCLASE DGCM-RELATED"/>
    <property type="match status" value="1"/>
</dbReference>
<keyword evidence="5" id="KW-0548">Nucleotidyltransferase</keyword>
<dbReference type="EMBL" id="JAQQFR010000027">
    <property type="protein sequence ID" value="MFL9881361.1"/>
    <property type="molecule type" value="Genomic_DNA"/>
</dbReference>
<dbReference type="NCBIfam" id="TIGR00254">
    <property type="entry name" value="GGDEF"/>
    <property type="match status" value="1"/>
</dbReference>
<keyword evidence="5" id="KW-0808">Transferase</keyword>
<keyword evidence="6" id="KW-1185">Reference proteome</keyword>
<dbReference type="InterPro" id="IPR043128">
    <property type="entry name" value="Rev_trsase/Diguanyl_cyclase"/>
</dbReference>
<dbReference type="InterPro" id="IPR000160">
    <property type="entry name" value="GGDEF_dom"/>
</dbReference>
<name>A0ABW8ZEB8_9BURK</name>
<gene>
    <name evidence="5" type="ORF">PQR63_23390</name>
</gene>
<dbReference type="NCBIfam" id="TIGR00229">
    <property type="entry name" value="sensory_box"/>
    <property type="match status" value="1"/>
</dbReference>
<dbReference type="SUPFAM" id="SSF55073">
    <property type="entry name" value="Nucleotide cyclase"/>
    <property type="match status" value="1"/>
</dbReference>
<feature type="domain" description="PAS" evidence="3">
    <location>
        <begin position="136"/>
        <end position="189"/>
    </location>
</feature>
<dbReference type="InterPro" id="IPR035965">
    <property type="entry name" value="PAS-like_dom_sf"/>
</dbReference>
<dbReference type="SMART" id="SM00091">
    <property type="entry name" value="PAS"/>
    <property type="match status" value="1"/>
</dbReference>
<comment type="caution">
    <text evidence="5">The sequence shown here is derived from an EMBL/GenBank/DDBJ whole genome shotgun (WGS) entry which is preliminary data.</text>
</comment>
<feature type="domain" description="GGDEF" evidence="4">
    <location>
        <begin position="306"/>
        <end position="439"/>
    </location>
</feature>
<evidence type="ECO:0000259" key="3">
    <source>
        <dbReference type="PROSITE" id="PS50112"/>
    </source>
</evidence>
<dbReference type="Pfam" id="PF00990">
    <property type="entry name" value="GGDEF"/>
    <property type="match status" value="1"/>
</dbReference>
<dbReference type="RefSeq" id="WP_408170673.1">
    <property type="nucleotide sequence ID" value="NZ_JAQQFR010000027.1"/>
</dbReference>
<evidence type="ECO:0000256" key="2">
    <source>
        <dbReference type="ARBA" id="ARBA00034247"/>
    </source>
</evidence>
<dbReference type="PROSITE" id="PS50887">
    <property type="entry name" value="GGDEF"/>
    <property type="match status" value="1"/>
</dbReference>
<dbReference type="Gene3D" id="3.30.450.20">
    <property type="entry name" value="PAS domain"/>
    <property type="match status" value="1"/>
</dbReference>
<dbReference type="CDD" id="cd01949">
    <property type="entry name" value="GGDEF"/>
    <property type="match status" value="1"/>
</dbReference>
<dbReference type="SMART" id="SM00267">
    <property type="entry name" value="GGDEF"/>
    <property type="match status" value="1"/>
</dbReference>
<dbReference type="Gene3D" id="3.30.70.270">
    <property type="match status" value="1"/>
</dbReference>
<protein>
    <recommendedName>
        <fullName evidence="1">diguanylate cyclase</fullName>
        <ecNumber evidence="1">2.7.7.65</ecNumber>
    </recommendedName>
</protein>
<evidence type="ECO:0000313" key="6">
    <source>
        <dbReference type="Proteomes" id="UP001629214"/>
    </source>
</evidence>
<dbReference type="CDD" id="cd00130">
    <property type="entry name" value="PAS"/>
    <property type="match status" value="1"/>
</dbReference>
<sequence>MGTAIDELQEEHEALLQFLYAAPVGLVQTNLIGDVQLINPLSAQLLMPIVTAGDLTNLFDVFNSVAPELRSMAATFPHTKGSICEGLRIQLTAGILGRQDPKILGFSLMKIAPDRLMAVITDMTKVIAQERQLKHSVAMFEAIVTGVTDYALMTLDREGLIESWNTSIERVTGFLAEEVIGKSFSIFYPAGTISADRVSDYLKEADADGWILDDGWRLKSGGEKFWGSSIITPLQDEIDEVANKNFRNENGNHHYALILRDITDKHMEADEYLRTIFSDHLTGISNRRAFFEAAALELKRWRRHPRPLCVMTIDADHFKRVNDTYGHTAGDEVLRNLASVLKNTTRDIDVVARIGGEEFAVLLPSTEIQNAYLIAERFRKTVEAQSVWVSGIEITYSVSIGLSTMEHSITGLDELLQRADKALYHAKNVGRNCTKVYEETS</sequence>
<dbReference type="InterPro" id="IPR029787">
    <property type="entry name" value="Nucleotide_cyclase"/>
</dbReference>
<proteinExistence type="predicted"/>
<dbReference type="GO" id="GO:0052621">
    <property type="term" value="F:diguanylate cyclase activity"/>
    <property type="evidence" value="ECO:0007669"/>
    <property type="project" value="UniProtKB-EC"/>
</dbReference>
<dbReference type="InterPro" id="IPR000014">
    <property type="entry name" value="PAS"/>
</dbReference>
<dbReference type="InterPro" id="IPR013656">
    <property type="entry name" value="PAS_4"/>
</dbReference>
<evidence type="ECO:0000256" key="1">
    <source>
        <dbReference type="ARBA" id="ARBA00012528"/>
    </source>
</evidence>
<dbReference type="InterPro" id="IPR050469">
    <property type="entry name" value="Diguanylate_Cyclase"/>
</dbReference>
<reference evidence="5 6" key="1">
    <citation type="journal article" date="2024" name="Chem. Sci.">
        <title>Discovery of megapolipeptins by genome mining of a Burkholderiales bacteria collection.</title>
        <authorList>
            <person name="Paulo B.S."/>
            <person name="Recchia M.J.J."/>
            <person name="Lee S."/>
            <person name="Fergusson C.H."/>
            <person name="Romanowski S.B."/>
            <person name="Hernandez A."/>
            <person name="Krull N."/>
            <person name="Liu D.Y."/>
            <person name="Cavanagh H."/>
            <person name="Bos A."/>
            <person name="Gray C.A."/>
            <person name="Murphy B.T."/>
            <person name="Linington R.G."/>
            <person name="Eustaquio A.S."/>
        </authorList>
    </citation>
    <scope>NUCLEOTIDE SEQUENCE [LARGE SCALE GENOMIC DNA]</scope>
    <source>
        <strain evidence="5 6">RL21-008-BIB-B</strain>
    </source>
</reference>
<dbReference type="Proteomes" id="UP001629214">
    <property type="component" value="Unassembled WGS sequence"/>
</dbReference>
<dbReference type="Pfam" id="PF08448">
    <property type="entry name" value="PAS_4"/>
    <property type="match status" value="1"/>
</dbReference>
<comment type="catalytic activity">
    <reaction evidence="2">
        <text>2 GTP = 3',3'-c-di-GMP + 2 diphosphate</text>
        <dbReference type="Rhea" id="RHEA:24898"/>
        <dbReference type="ChEBI" id="CHEBI:33019"/>
        <dbReference type="ChEBI" id="CHEBI:37565"/>
        <dbReference type="ChEBI" id="CHEBI:58805"/>
        <dbReference type="EC" id="2.7.7.65"/>
    </reaction>
</comment>
<dbReference type="SUPFAM" id="SSF55785">
    <property type="entry name" value="PYP-like sensor domain (PAS domain)"/>
    <property type="match status" value="1"/>
</dbReference>
<evidence type="ECO:0000259" key="4">
    <source>
        <dbReference type="PROSITE" id="PS50887"/>
    </source>
</evidence>
<evidence type="ECO:0000313" key="5">
    <source>
        <dbReference type="EMBL" id="MFL9881361.1"/>
    </source>
</evidence>